<evidence type="ECO:0000259" key="5">
    <source>
        <dbReference type="Pfam" id="PF00389"/>
    </source>
</evidence>
<dbReference type="SUPFAM" id="SSF51735">
    <property type="entry name" value="NAD(P)-binding Rossmann-fold domains"/>
    <property type="match status" value="1"/>
</dbReference>
<keyword evidence="2 4" id="KW-0560">Oxidoreductase</keyword>
<dbReference type="PROSITE" id="PS00671">
    <property type="entry name" value="D_2_HYDROXYACID_DH_3"/>
    <property type="match status" value="1"/>
</dbReference>
<dbReference type="EMBL" id="NPEX01000118">
    <property type="protein sequence ID" value="RAI42904.1"/>
    <property type="molecule type" value="Genomic_DNA"/>
</dbReference>
<accession>A0A327KXX5</accession>
<dbReference type="PANTHER" id="PTHR42789">
    <property type="entry name" value="D-ISOMER SPECIFIC 2-HYDROXYACID DEHYDROGENASE FAMILY PROTEIN (AFU_ORTHOLOGUE AFUA_6G10090)"/>
    <property type="match status" value="1"/>
</dbReference>
<keyword evidence="8" id="KW-1185">Reference proteome</keyword>
<dbReference type="InterPro" id="IPR050857">
    <property type="entry name" value="D-2-hydroxyacid_DH"/>
</dbReference>
<dbReference type="InterPro" id="IPR036291">
    <property type="entry name" value="NAD(P)-bd_dom_sf"/>
</dbReference>
<dbReference type="SUPFAM" id="SSF52283">
    <property type="entry name" value="Formate/glycerate dehydrogenase catalytic domain-like"/>
    <property type="match status" value="1"/>
</dbReference>
<keyword evidence="3" id="KW-0520">NAD</keyword>
<dbReference type="PANTHER" id="PTHR42789:SF1">
    <property type="entry name" value="D-ISOMER SPECIFIC 2-HYDROXYACID DEHYDROGENASE FAMILY PROTEIN (AFU_ORTHOLOGUE AFUA_6G10090)"/>
    <property type="match status" value="1"/>
</dbReference>
<gene>
    <name evidence="7" type="ORF">CH341_17065</name>
</gene>
<reference evidence="7 8" key="1">
    <citation type="submission" date="2017-07" db="EMBL/GenBank/DDBJ databases">
        <title>Draft Genome Sequences of Select Purple Nonsulfur Bacteria.</title>
        <authorList>
            <person name="Lasarre B."/>
            <person name="Mckinlay J.B."/>
        </authorList>
    </citation>
    <scope>NUCLEOTIDE SEQUENCE [LARGE SCALE GENOMIC DNA]</scope>
    <source>
        <strain evidence="7 8">DSM 5909</strain>
    </source>
</reference>
<comment type="caution">
    <text evidence="7">The sequence shown here is derived from an EMBL/GenBank/DDBJ whole genome shotgun (WGS) entry which is preliminary data.</text>
</comment>
<feature type="domain" description="D-isomer specific 2-hydroxyacid dehydrogenase NAD-binding" evidence="6">
    <location>
        <begin position="107"/>
        <end position="280"/>
    </location>
</feature>
<dbReference type="InterPro" id="IPR006139">
    <property type="entry name" value="D-isomer_2_OHA_DH_cat_dom"/>
</dbReference>
<dbReference type="Proteomes" id="UP000249130">
    <property type="component" value="Unassembled WGS sequence"/>
</dbReference>
<evidence type="ECO:0000313" key="7">
    <source>
        <dbReference type="EMBL" id="RAI42904.1"/>
    </source>
</evidence>
<dbReference type="GO" id="GO:0051287">
    <property type="term" value="F:NAD binding"/>
    <property type="evidence" value="ECO:0007669"/>
    <property type="project" value="InterPro"/>
</dbReference>
<dbReference type="AlphaFoldDB" id="A0A327KXX5"/>
<dbReference type="InterPro" id="IPR006140">
    <property type="entry name" value="D-isomer_DH_NAD-bd"/>
</dbReference>
<comment type="similarity">
    <text evidence="1 4">Belongs to the D-isomer specific 2-hydroxyacid dehydrogenase family.</text>
</comment>
<evidence type="ECO:0000256" key="4">
    <source>
        <dbReference type="RuleBase" id="RU003719"/>
    </source>
</evidence>
<dbReference type="RefSeq" id="WP_111420221.1">
    <property type="nucleotide sequence ID" value="NZ_NPEX01000118.1"/>
</dbReference>
<evidence type="ECO:0000259" key="6">
    <source>
        <dbReference type="Pfam" id="PF02826"/>
    </source>
</evidence>
<protein>
    <submittedName>
        <fullName evidence="7">Hydroxyacid dehydrogenase</fullName>
    </submittedName>
</protein>
<organism evidence="7 8">
    <name type="scientific">Rhodoplanes roseus</name>
    <dbReference type="NCBI Taxonomy" id="29409"/>
    <lineage>
        <taxon>Bacteria</taxon>
        <taxon>Pseudomonadati</taxon>
        <taxon>Pseudomonadota</taxon>
        <taxon>Alphaproteobacteria</taxon>
        <taxon>Hyphomicrobiales</taxon>
        <taxon>Nitrobacteraceae</taxon>
        <taxon>Rhodoplanes</taxon>
    </lineage>
</organism>
<dbReference type="GO" id="GO:0016616">
    <property type="term" value="F:oxidoreductase activity, acting on the CH-OH group of donors, NAD or NADP as acceptor"/>
    <property type="evidence" value="ECO:0007669"/>
    <property type="project" value="InterPro"/>
</dbReference>
<dbReference type="Pfam" id="PF02826">
    <property type="entry name" value="2-Hacid_dh_C"/>
    <property type="match status" value="1"/>
</dbReference>
<feature type="domain" description="D-isomer specific 2-hydroxyacid dehydrogenase catalytic" evidence="5">
    <location>
        <begin position="7"/>
        <end position="312"/>
    </location>
</feature>
<dbReference type="InterPro" id="IPR029753">
    <property type="entry name" value="D-isomer_DH_CS"/>
</dbReference>
<evidence type="ECO:0000256" key="3">
    <source>
        <dbReference type="ARBA" id="ARBA00023027"/>
    </source>
</evidence>
<name>A0A327KXX5_9BRAD</name>
<evidence type="ECO:0000256" key="1">
    <source>
        <dbReference type="ARBA" id="ARBA00005854"/>
    </source>
</evidence>
<dbReference type="Pfam" id="PF00389">
    <property type="entry name" value="2-Hacid_dh"/>
    <property type="match status" value="1"/>
</dbReference>
<sequence length="318" mass="33734">MSDKPTVLLTNAIHPDGEAILAPHATLILAPDTKPDTLRAMARDVDGIIVRALLPDDICDHAPKLKGMVRHGVGLDFIPVEAATRHGVMVANLPGCNTQAVTEYFFAALLRLRRPLGHIEAVMRRDGWNTARPMADATREVAGDTLGVIGVGAVGSRIARIAREGFGMTVIGVNKGPFPDGVSEVSLDELFSRSDAIAVTCALTDETRGLVNRRLIGRMKPDAVLINTSRGPVVETQALVDALRAGAIAGAAVDVYDSQPVPADSPLFGVPRLLMTPHVAAITSTSMRAMTMGAVDEMLRILRGERPRNLVNPTAVAA</sequence>
<proteinExistence type="inferred from homology"/>
<dbReference type="OrthoDB" id="9793626at2"/>
<evidence type="ECO:0000313" key="8">
    <source>
        <dbReference type="Proteomes" id="UP000249130"/>
    </source>
</evidence>
<evidence type="ECO:0000256" key="2">
    <source>
        <dbReference type="ARBA" id="ARBA00023002"/>
    </source>
</evidence>
<dbReference type="Gene3D" id="3.40.50.720">
    <property type="entry name" value="NAD(P)-binding Rossmann-like Domain"/>
    <property type="match status" value="2"/>
</dbReference>